<protein>
    <submittedName>
        <fullName evidence="1">Uncharacterized protein</fullName>
    </submittedName>
</protein>
<dbReference type="EMBL" id="LBVO01000013">
    <property type="protein sequence ID" value="KKQ90061.1"/>
    <property type="molecule type" value="Genomic_DNA"/>
</dbReference>
<comment type="caution">
    <text evidence="1">The sequence shown here is derived from an EMBL/GenBank/DDBJ whole genome shotgun (WGS) entry which is preliminary data.</text>
</comment>
<dbReference type="Proteomes" id="UP000033934">
    <property type="component" value="Unassembled WGS sequence"/>
</dbReference>
<reference evidence="1 2" key="1">
    <citation type="journal article" date="2015" name="Nature">
        <title>rRNA introns, odd ribosomes, and small enigmatic genomes across a large radiation of phyla.</title>
        <authorList>
            <person name="Brown C.T."/>
            <person name="Hug L.A."/>
            <person name="Thomas B.C."/>
            <person name="Sharon I."/>
            <person name="Castelle C.J."/>
            <person name="Singh A."/>
            <person name="Wilkins M.J."/>
            <person name="Williams K.H."/>
            <person name="Banfield J.F."/>
        </authorList>
    </citation>
    <scope>NUCLEOTIDE SEQUENCE [LARGE SCALE GENOMIC DNA]</scope>
</reference>
<evidence type="ECO:0000313" key="2">
    <source>
        <dbReference type="Proteomes" id="UP000033934"/>
    </source>
</evidence>
<dbReference type="AlphaFoldDB" id="A0A0G0PL78"/>
<gene>
    <name evidence="1" type="ORF">UT11_C0013G0005</name>
</gene>
<evidence type="ECO:0000313" key="1">
    <source>
        <dbReference type="EMBL" id="KKQ90061.1"/>
    </source>
</evidence>
<proteinExistence type="predicted"/>
<organism evidence="1 2">
    <name type="scientific">Berkelbacteria bacterium GW2011_GWA2_38_9</name>
    <dbReference type="NCBI Taxonomy" id="1618334"/>
    <lineage>
        <taxon>Bacteria</taxon>
        <taxon>Candidatus Berkelbacteria</taxon>
    </lineage>
</organism>
<name>A0A0G0PL78_9BACT</name>
<accession>A0A0G0PL78</accession>
<sequence>MIAQKTLNNKFDYISIQVNNLIIFGIYSIESKDEKCTFERLVAECFNLFPCSFCFSRYPQWPDSLKFDRSLRTLREEGLIVGNPRGLFSLTKFGKKIAEDTARLLKIGVKNKVQPLKMKRDAEINFINTFKMSSLFQKFLKNKSTFVISEMEVRNLVHCTLETPLRIVKQNMVYAEKLSKEFNEKLLCQFLNLCNQKLNKKL</sequence>